<proteinExistence type="inferred from homology"/>
<evidence type="ECO:0000256" key="1">
    <source>
        <dbReference type="ARBA" id="ARBA00010641"/>
    </source>
</evidence>
<evidence type="ECO:0000313" key="9">
    <source>
        <dbReference type="EMBL" id="HER44184.1"/>
    </source>
</evidence>
<dbReference type="Pfam" id="PF08281">
    <property type="entry name" value="Sigma70_r4_2"/>
    <property type="match status" value="1"/>
</dbReference>
<keyword evidence="2 6" id="KW-0805">Transcription regulation</keyword>
<organism evidence="9">
    <name type="scientific">Eiseniibacteriota bacterium</name>
    <dbReference type="NCBI Taxonomy" id="2212470"/>
    <lineage>
        <taxon>Bacteria</taxon>
        <taxon>Candidatus Eiseniibacteriota</taxon>
    </lineage>
</organism>
<evidence type="ECO:0000256" key="2">
    <source>
        <dbReference type="ARBA" id="ARBA00023015"/>
    </source>
</evidence>
<gene>
    <name evidence="9" type="ORF">ENO08_06970</name>
</gene>
<evidence type="ECO:0000256" key="3">
    <source>
        <dbReference type="ARBA" id="ARBA00023082"/>
    </source>
</evidence>
<evidence type="ECO:0000256" key="5">
    <source>
        <dbReference type="ARBA" id="ARBA00023163"/>
    </source>
</evidence>
<dbReference type="InterPro" id="IPR013324">
    <property type="entry name" value="RNA_pol_sigma_r3/r4-like"/>
</dbReference>
<dbReference type="GO" id="GO:0006352">
    <property type="term" value="P:DNA-templated transcription initiation"/>
    <property type="evidence" value="ECO:0007669"/>
    <property type="project" value="InterPro"/>
</dbReference>
<protein>
    <recommendedName>
        <fullName evidence="6">RNA polymerase sigma factor</fullName>
    </recommendedName>
</protein>
<accession>A0A7V2AVT3</accession>
<dbReference type="EMBL" id="DSEC01000495">
    <property type="protein sequence ID" value="HER44184.1"/>
    <property type="molecule type" value="Genomic_DNA"/>
</dbReference>
<dbReference type="CDD" id="cd06171">
    <property type="entry name" value="Sigma70_r4"/>
    <property type="match status" value="1"/>
</dbReference>
<dbReference type="InterPro" id="IPR036388">
    <property type="entry name" value="WH-like_DNA-bd_sf"/>
</dbReference>
<keyword evidence="5 6" id="KW-0804">Transcription</keyword>
<dbReference type="InterPro" id="IPR039425">
    <property type="entry name" value="RNA_pol_sigma-70-like"/>
</dbReference>
<evidence type="ECO:0000259" key="7">
    <source>
        <dbReference type="Pfam" id="PF04542"/>
    </source>
</evidence>
<dbReference type="Gene3D" id="1.10.10.10">
    <property type="entry name" value="Winged helix-like DNA-binding domain superfamily/Winged helix DNA-binding domain"/>
    <property type="match status" value="1"/>
</dbReference>
<dbReference type="AlphaFoldDB" id="A0A7V2AVT3"/>
<feature type="domain" description="RNA polymerase sigma factor 70 region 4 type 2" evidence="8">
    <location>
        <begin position="128"/>
        <end position="178"/>
    </location>
</feature>
<evidence type="ECO:0000259" key="8">
    <source>
        <dbReference type="Pfam" id="PF08281"/>
    </source>
</evidence>
<dbReference type="InterPro" id="IPR007627">
    <property type="entry name" value="RNA_pol_sigma70_r2"/>
</dbReference>
<dbReference type="SUPFAM" id="SSF88946">
    <property type="entry name" value="Sigma2 domain of RNA polymerase sigma factors"/>
    <property type="match status" value="1"/>
</dbReference>
<comment type="similarity">
    <text evidence="1 6">Belongs to the sigma-70 factor family. ECF subfamily.</text>
</comment>
<dbReference type="PANTHER" id="PTHR43133">
    <property type="entry name" value="RNA POLYMERASE ECF-TYPE SIGMA FACTO"/>
    <property type="match status" value="1"/>
</dbReference>
<comment type="caution">
    <text evidence="9">The sequence shown here is derived from an EMBL/GenBank/DDBJ whole genome shotgun (WGS) entry which is preliminary data.</text>
</comment>
<dbReference type="Gene3D" id="1.10.1740.10">
    <property type="match status" value="1"/>
</dbReference>
<keyword evidence="3 6" id="KW-0731">Sigma factor</keyword>
<evidence type="ECO:0000256" key="6">
    <source>
        <dbReference type="RuleBase" id="RU000716"/>
    </source>
</evidence>
<dbReference type="InterPro" id="IPR000838">
    <property type="entry name" value="RNA_pol_sigma70_ECF_CS"/>
</dbReference>
<feature type="domain" description="RNA polymerase sigma-70 region 2" evidence="7">
    <location>
        <begin position="25"/>
        <end position="89"/>
    </location>
</feature>
<name>A0A7V2AVT3_UNCEI</name>
<dbReference type="GO" id="GO:0016987">
    <property type="term" value="F:sigma factor activity"/>
    <property type="evidence" value="ECO:0007669"/>
    <property type="project" value="UniProtKB-KW"/>
</dbReference>
<sequence length="203" mass="23388">MKSEDRVLVERCLKGEERAFEELLGKYKGPVYSICYRMVRNQTDAEDLAQEVFIRTFSVLDRYDPSYPFSSWLFRITSNLCIDFLRKARAGMVSIDQPIEGSEGSMQRQLASGAIKPDREMENKEMMEALEEAIATLPEHYRIIVILRHQEQRSYEEIADDLGIPLGTVKARIHRARNMIKEYFKRSGLLDLYGGSAGENGEH</sequence>
<dbReference type="SUPFAM" id="SSF88659">
    <property type="entry name" value="Sigma3 and sigma4 domains of RNA polymerase sigma factors"/>
    <property type="match status" value="1"/>
</dbReference>
<dbReference type="InterPro" id="IPR013325">
    <property type="entry name" value="RNA_pol_sigma_r2"/>
</dbReference>
<dbReference type="PANTHER" id="PTHR43133:SF51">
    <property type="entry name" value="RNA POLYMERASE SIGMA FACTOR"/>
    <property type="match status" value="1"/>
</dbReference>
<dbReference type="InterPro" id="IPR014284">
    <property type="entry name" value="RNA_pol_sigma-70_dom"/>
</dbReference>
<reference evidence="9" key="1">
    <citation type="journal article" date="2020" name="mSystems">
        <title>Genome- and Community-Level Interaction Insights into Carbon Utilization and Element Cycling Functions of Hydrothermarchaeota in Hydrothermal Sediment.</title>
        <authorList>
            <person name="Zhou Z."/>
            <person name="Liu Y."/>
            <person name="Xu W."/>
            <person name="Pan J."/>
            <person name="Luo Z.H."/>
            <person name="Li M."/>
        </authorList>
    </citation>
    <scope>NUCLEOTIDE SEQUENCE [LARGE SCALE GENOMIC DNA]</scope>
    <source>
        <strain evidence="9">SpSt-1233</strain>
    </source>
</reference>
<dbReference type="PROSITE" id="PS01063">
    <property type="entry name" value="SIGMA70_ECF"/>
    <property type="match status" value="1"/>
</dbReference>
<dbReference type="GO" id="GO:0003677">
    <property type="term" value="F:DNA binding"/>
    <property type="evidence" value="ECO:0007669"/>
    <property type="project" value="UniProtKB-KW"/>
</dbReference>
<dbReference type="Proteomes" id="UP000886069">
    <property type="component" value="Unassembled WGS sequence"/>
</dbReference>
<dbReference type="NCBIfam" id="TIGR02937">
    <property type="entry name" value="sigma70-ECF"/>
    <property type="match status" value="1"/>
</dbReference>
<keyword evidence="4 6" id="KW-0238">DNA-binding</keyword>
<dbReference type="InterPro" id="IPR013249">
    <property type="entry name" value="RNA_pol_sigma70_r4_t2"/>
</dbReference>
<evidence type="ECO:0000256" key="4">
    <source>
        <dbReference type="ARBA" id="ARBA00023125"/>
    </source>
</evidence>
<dbReference type="Pfam" id="PF04542">
    <property type="entry name" value="Sigma70_r2"/>
    <property type="match status" value="1"/>
</dbReference>